<keyword evidence="3 11" id="KW-0808">Transferase</keyword>
<name>A0A7X0IAI6_9ACTN</name>
<dbReference type="InterPro" id="IPR045378">
    <property type="entry name" value="LNT_N"/>
</dbReference>
<dbReference type="GO" id="GO:0016410">
    <property type="term" value="F:N-acyltransferase activity"/>
    <property type="evidence" value="ECO:0007669"/>
    <property type="project" value="InterPro"/>
</dbReference>
<feature type="transmembrane region" description="Helical" evidence="9">
    <location>
        <begin position="141"/>
        <end position="162"/>
    </location>
</feature>
<evidence type="ECO:0000256" key="1">
    <source>
        <dbReference type="ARBA" id="ARBA00004651"/>
    </source>
</evidence>
<dbReference type="PROSITE" id="PS50263">
    <property type="entry name" value="CN_HYDROLASE"/>
    <property type="match status" value="1"/>
</dbReference>
<accession>A0A7X0IAI6</accession>
<feature type="compositionally biased region" description="Low complexity" evidence="8">
    <location>
        <begin position="434"/>
        <end position="444"/>
    </location>
</feature>
<feature type="domain" description="CN hydrolase" evidence="10">
    <location>
        <begin position="190"/>
        <end position="393"/>
    </location>
</feature>
<dbReference type="Pfam" id="PF20154">
    <property type="entry name" value="LNT_N"/>
    <property type="match status" value="1"/>
</dbReference>
<reference evidence="11 12" key="1">
    <citation type="submission" date="2020-08" db="EMBL/GenBank/DDBJ databases">
        <title>Sequencing the genomes of 1000 actinobacteria strains.</title>
        <authorList>
            <person name="Klenk H.-P."/>
        </authorList>
    </citation>
    <scope>NUCLEOTIDE SEQUENCE [LARGE SCALE GENOMIC DNA]</scope>
    <source>
        <strain evidence="11 12">DSM 44936</strain>
    </source>
</reference>
<dbReference type="Gene3D" id="3.60.110.10">
    <property type="entry name" value="Carbon-nitrogen hydrolase"/>
    <property type="match status" value="1"/>
</dbReference>
<dbReference type="EC" id="2.3.1.-" evidence="11"/>
<evidence type="ECO:0000256" key="3">
    <source>
        <dbReference type="ARBA" id="ARBA00022679"/>
    </source>
</evidence>
<dbReference type="PANTHER" id="PTHR38686:SF1">
    <property type="entry name" value="APOLIPOPROTEIN N-ACYLTRANSFERASE"/>
    <property type="match status" value="1"/>
</dbReference>
<dbReference type="SUPFAM" id="SSF56317">
    <property type="entry name" value="Carbon-nitrogen hydrolase"/>
    <property type="match status" value="1"/>
</dbReference>
<dbReference type="EMBL" id="JACHIU010000001">
    <property type="protein sequence ID" value="MBB6471645.1"/>
    <property type="molecule type" value="Genomic_DNA"/>
</dbReference>
<evidence type="ECO:0000313" key="12">
    <source>
        <dbReference type="Proteomes" id="UP000555564"/>
    </source>
</evidence>
<evidence type="ECO:0000256" key="8">
    <source>
        <dbReference type="SAM" id="MobiDB-lite"/>
    </source>
</evidence>
<evidence type="ECO:0000256" key="5">
    <source>
        <dbReference type="ARBA" id="ARBA00022989"/>
    </source>
</evidence>
<comment type="subcellular location">
    <subcellularLocation>
        <location evidence="1">Cell membrane</location>
        <topology evidence="1">Multi-pass membrane protein</topology>
    </subcellularLocation>
</comment>
<dbReference type="AlphaFoldDB" id="A0A7X0IAI6"/>
<keyword evidence="7 11" id="KW-0012">Acyltransferase</keyword>
<keyword evidence="2" id="KW-1003">Cell membrane</keyword>
<protein>
    <submittedName>
        <fullName evidence="11">Apolipoprotein N-acyltransferase</fullName>
        <ecNumber evidence="11">2.3.1.-</ecNumber>
    </submittedName>
</protein>
<dbReference type="InterPro" id="IPR003010">
    <property type="entry name" value="C-N_Hydrolase"/>
</dbReference>
<dbReference type="RefSeq" id="WP_184978818.1">
    <property type="nucleotide sequence ID" value="NZ_BAAALO010000128.1"/>
</dbReference>
<evidence type="ECO:0000256" key="9">
    <source>
        <dbReference type="SAM" id="Phobius"/>
    </source>
</evidence>
<evidence type="ECO:0000259" key="10">
    <source>
        <dbReference type="PROSITE" id="PS50263"/>
    </source>
</evidence>
<organism evidence="11 12">
    <name type="scientific">Sphaerisporangium rubeum</name>
    <dbReference type="NCBI Taxonomy" id="321317"/>
    <lineage>
        <taxon>Bacteria</taxon>
        <taxon>Bacillati</taxon>
        <taxon>Actinomycetota</taxon>
        <taxon>Actinomycetes</taxon>
        <taxon>Streptosporangiales</taxon>
        <taxon>Streptosporangiaceae</taxon>
        <taxon>Sphaerisporangium</taxon>
    </lineage>
</organism>
<sequence>MRRILLTLASAVLTHFGTGLHPVWWLTWLAPLPVLFLARKESRGTAFAAGTLVWLIGQAQMWPYFTGPLEMPPVLAAGLIVGPALCYGSGVLLFRTLIVRGRPFLAASAVPAVWVTAEYVMNLAAPHGAWWSLAYTQADVLPVLQITSVTGVWGITFLLLFVPASVAVPRPRAAVVSGVLVAFTLGHGFVRLATPADTGGRKVALVATDDSEDPVRRYGEAVDAAVARGAEIVVLPEKVFTTADLPFARPGVEVVAGIAMETNSAVSYPSGVRYDKHHMIPGVERGYRPGTGLAFLDGHRIGLIICKDLDFPGLVREYGKAGAAALLAPAWDFDEDAWLHSRMAVVRGVENGLTVARAAREGLLTVSDDRGRIVTERRTGMTGMTTVTATLPQEGATTVYTSLGDWAAWVSAGLLLLALGAAARKKSFSNSVTASPAGGSSPSPIRTASPHSTGGGAGSMPFIRSASMRGARALCYCDRPGSVALLRPVSRVRAAKPSSVPGQ</sequence>
<dbReference type="InterPro" id="IPR036526">
    <property type="entry name" value="C-N_Hydrolase_sf"/>
</dbReference>
<evidence type="ECO:0000256" key="2">
    <source>
        <dbReference type="ARBA" id="ARBA00022475"/>
    </source>
</evidence>
<evidence type="ECO:0000313" key="11">
    <source>
        <dbReference type="EMBL" id="MBB6471645.1"/>
    </source>
</evidence>
<comment type="caution">
    <text evidence="11">The sequence shown here is derived from an EMBL/GenBank/DDBJ whole genome shotgun (WGS) entry which is preliminary data.</text>
</comment>
<keyword evidence="11" id="KW-0449">Lipoprotein</keyword>
<feature type="region of interest" description="Disordered" evidence="8">
    <location>
        <begin position="430"/>
        <end position="460"/>
    </location>
</feature>
<keyword evidence="6 9" id="KW-0472">Membrane</keyword>
<dbReference type="GO" id="GO:0042158">
    <property type="term" value="P:lipoprotein biosynthetic process"/>
    <property type="evidence" value="ECO:0007669"/>
    <property type="project" value="InterPro"/>
</dbReference>
<evidence type="ECO:0000256" key="7">
    <source>
        <dbReference type="ARBA" id="ARBA00023315"/>
    </source>
</evidence>
<feature type="transmembrane region" description="Helical" evidence="9">
    <location>
        <begin position="74"/>
        <end position="97"/>
    </location>
</feature>
<proteinExistence type="predicted"/>
<dbReference type="Proteomes" id="UP000555564">
    <property type="component" value="Unassembled WGS sequence"/>
</dbReference>
<keyword evidence="12" id="KW-1185">Reference proteome</keyword>
<dbReference type="InterPro" id="IPR004563">
    <property type="entry name" value="Apolipo_AcylTrfase"/>
</dbReference>
<dbReference type="PANTHER" id="PTHR38686">
    <property type="entry name" value="APOLIPOPROTEIN N-ACYLTRANSFERASE"/>
    <property type="match status" value="1"/>
</dbReference>
<feature type="transmembrane region" description="Helical" evidence="9">
    <location>
        <begin position="174"/>
        <end position="193"/>
    </location>
</feature>
<gene>
    <name evidence="11" type="ORF">BJ992_001076</name>
</gene>
<keyword evidence="4 9" id="KW-0812">Transmembrane</keyword>
<dbReference type="GO" id="GO:0005886">
    <property type="term" value="C:plasma membrane"/>
    <property type="evidence" value="ECO:0007669"/>
    <property type="project" value="UniProtKB-SubCell"/>
</dbReference>
<feature type="transmembrane region" description="Helical" evidence="9">
    <location>
        <begin position="104"/>
        <end position="121"/>
    </location>
</feature>
<keyword evidence="5 9" id="KW-1133">Transmembrane helix</keyword>
<evidence type="ECO:0000256" key="4">
    <source>
        <dbReference type="ARBA" id="ARBA00022692"/>
    </source>
</evidence>
<evidence type="ECO:0000256" key="6">
    <source>
        <dbReference type="ARBA" id="ARBA00023136"/>
    </source>
</evidence>